<dbReference type="FunFam" id="3.40.50.720:FF:000084">
    <property type="entry name" value="Short-chain dehydrogenase reductase"/>
    <property type="match status" value="1"/>
</dbReference>
<dbReference type="InterPro" id="IPR057326">
    <property type="entry name" value="KR_dom"/>
</dbReference>
<evidence type="ECO:0000313" key="4">
    <source>
        <dbReference type="EMBL" id="OMF57877.1"/>
    </source>
</evidence>
<evidence type="ECO:0000256" key="2">
    <source>
        <dbReference type="ARBA" id="ARBA00023002"/>
    </source>
</evidence>
<accession>A0A1R1F1F4</accession>
<dbReference type="InterPro" id="IPR036291">
    <property type="entry name" value="NAD(P)-bd_dom_sf"/>
</dbReference>
<dbReference type="PRINTS" id="PR00081">
    <property type="entry name" value="GDHRDH"/>
</dbReference>
<sequence>MTPMKRTAIVTGGSSGIGFSIAQRLIQEEIGVMILGRHETSLREACKRLGEGASWVQADVRRREDVQRAVEEVVHQNGRLDIVINNAGFMGEAVSTGVPLEDSERFWDDIIGVNLKGAFLMTAAAAPYLASPGGRIVNISSIGAFTGGSGPGSLAYAASKSGLHGLTYAAARELSVRGITVNAVAPGLITDTGFGHREDKLQQLIPNIPAGRPGTPDEVAAAVLYLISPDASYVTGEILNVNGGWLFGR</sequence>
<dbReference type="STRING" id="297318.BK138_04660"/>
<comment type="similarity">
    <text evidence="1">Belongs to the short-chain dehydrogenases/reductases (SDR) family.</text>
</comment>
<reference evidence="4 5" key="1">
    <citation type="submission" date="2016-11" db="EMBL/GenBank/DDBJ databases">
        <title>Paenibacillus species isolates.</title>
        <authorList>
            <person name="Beno S.M."/>
        </authorList>
    </citation>
    <scope>NUCLEOTIDE SEQUENCE [LARGE SCALE GENOMIC DNA]</scope>
    <source>
        <strain evidence="4 5">FSL R5-0378</strain>
    </source>
</reference>
<evidence type="ECO:0000256" key="1">
    <source>
        <dbReference type="ARBA" id="ARBA00006484"/>
    </source>
</evidence>
<evidence type="ECO:0000259" key="3">
    <source>
        <dbReference type="SMART" id="SM00822"/>
    </source>
</evidence>
<gene>
    <name evidence="4" type="ORF">BK138_04660</name>
</gene>
<dbReference type="Gene3D" id="3.40.50.720">
    <property type="entry name" value="NAD(P)-binding Rossmann-like Domain"/>
    <property type="match status" value="1"/>
</dbReference>
<dbReference type="GO" id="GO:0008206">
    <property type="term" value="P:bile acid metabolic process"/>
    <property type="evidence" value="ECO:0007669"/>
    <property type="project" value="UniProtKB-ARBA"/>
</dbReference>
<dbReference type="RefSeq" id="WP_076166542.1">
    <property type="nucleotide sequence ID" value="NZ_MRTP01000001.1"/>
</dbReference>
<dbReference type="AlphaFoldDB" id="A0A1R1F1F4"/>
<proteinExistence type="inferred from homology"/>
<protein>
    <submittedName>
        <fullName evidence="4">3-oxoacyl-ACP reductase</fullName>
    </submittedName>
</protein>
<dbReference type="PANTHER" id="PTHR42760">
    <property type="entry name" value="SHORT-CHAIN DEHYDROGENASES/REDUCTASES FAMILY MEMBER"/>
    <property type="match status" value="1"/>
</dbReference>
<dbReference type="EMBL" id="MRTP01000001">
    <property type="protein sequence ID" value="OMF57877.1"/>
    <property type="molecule type" value="Genomic_DNA"/>
</dbReference>
<dbReference type="SMART" id="SM00822">
    <property type="entry name" value="PKS_KR"/>
    <property type="match status" value="1"/>
</dbReference>
<feature type="domain" description="Ketoreductase" evidence="3">
    <location>
        <begin position="6"/>
        <end position="192"/>
    </location>
</feature>
<dbReference type="InterPro" id="IPR002347">
    <property type="entry name" value="SDR_fam"/>
</dbReference>
<keyword evidence="5" id="KW-1185">Reference proteome</keyword>
<evidence type="ECO:0000313" key="5">
    <source>
        <dbReference type="Proteomes" id="UP000187172"/>
    </source>
</evidence>
<keyword evidence="2" id="KW-0560">Oxidoreductase</keyword>
<organism evidence="4 5">
    <name type="scientific">Paenibacillus rhizosphaerae</name>
    <dbReference type="NCBI Taxonomy" id="297318"/>
    <lineage>
        <taxon>Bacteria</taxon>
        <taxon>Bacillati</taxon>
        <taxon>Bacillota</taxon>
        <taxon>Bacilli</taxon>
        <taxon>Bacillales</taxon>
        <taxon>Paenibacillaceae</taxon>
        <taxon>Paenibacillus</taxon>
    </lineage>
</organism>
<comment type="caution">
    <text evidence="4">The sequence shown here is derived from an EMBL/GenBank/DDBJ whole genome shotgun (WGS) entry which is preliminary data.</text>
</comment>
<dbReference type="PRINTS" id="PR00080">
    <property type="entry name" value="SDRFAMILY"/>
</dbReference>
<dbReference type="Proteomes" id="UP000187172">
    <property type="component" value="Unassembled WGS sequence"/>
</dbReference>
<dbReference type="GO" id="GO:0016616">
    <property type="term" value="F:oxidoreductase activity, acting on the CH-OH group of donors, NAD or NADP as acceptor"/>
    <property type="evidence" value="ECO:0007669"/>
    <property type="project" value="TreeGrafter"/>
</dbReference>
<name>A0A1R1F1F4_9BACL</name>
<dbReference type="SUPFAM" id="SSF51735">
    <property type="entry name" value="NAD(P)-binding Rossmann-fold domains"/>
    <property type="match status" value="1"/>
</dbReference>
<dbReference type="PANTHER" id="PTHR42760:SF40">
    <property type="entry name" value="3-OXOACYL-[ACYL-CARRIER-PROTEIN] REDUCTASE, CHLOROPLASTIC"/>
    <property type="match status" value="1"/>
</dbReference>
<dbReference type="Pfam" id="PF13561">
    <property type="entry name" value="adh_short_C2"/>
    <property type="match status" value="1"/>
</dbReference>
<dbReference type="GO" id="GO:0030497">
    <property type="term" value="P:fatty acid elongation"/>
    <property type="evidence" value="ECO:0007669"/>
    <property type="project" value="TreeGrafter"/>
</dbReference>